<dbReference type="PANTHER" id="PTHR42197">
    <property type="entry name" value="TRNA (CYTIDINE(56)-2'-O)-METHYLTRANSFERASE"/>
    <property type="match status" value="1"/>
</dbReference>
<evidence type="ECO:0000256" key="5">
    <source>
        <dbReference type="ARBA" id="ARBA00012624"/>
    </source>
</evidence>
<dbReference type="Gene3D" id="3.40.1280.10">
    <property type="match status" value="1"/>
</dbReference>
<comment type="caution">
    <text evidence="14">The sequence shown here is derived from an EMBL/GenBank/DDBJ whole genome shotgun (WGS) entry which is preliminary data.</text>
</comment>
<name>A0A2R6ADQ5_9ARCH</name>
<evidence type="ECO:0000256" key="3">
    <source>
        <dbReference type="ARBA" id="ARBA00010324"/>
    </source>
</evidence>
<dbReference type="InterPro" id="IPR029026">
    <property type="entry name" value="tRNA_m1G_MTases_N"/>
</dbReference>
<keyword evidence="7" id="KW-0963">Cytoplasm</keyword>
<reference evidence="14 15" key="1">
    <citation type="submission" date="2017-04" db="EMBL/GenBank/DDBJ databases">
        <title>Novel microbial lineages endemic to geothermal iron-oxide mats fill important gaps in the evolutionary history of Archaea.</title>
        <authorList>
            <person name="Jay Z.J."/>
            <person name="Beam J.P."/>
            <person name="Dlakic M."/>
            <person name="Rusch D.B."/>
            <person name="Kozubal M.A."/>
            <person name="Inskeep W.P."/>
        </authorList>
    </citation>
    <scope>NUCLEOTIDE SEQUENCE [LARGE SCALE GENOMIC DNA]</scope>
    <source>
        <strain evidence="14">OSP_D</strain>
    </source>
</reference>
<evidence type="ECO:0000256" key="12">
    <source>
        <dbReference type="ARBA" id="ARBA00029826"/>
    </source>
</evidence>
<evidence type="ECO:0000313" key="14">
    <source>
        <dbReference type="EMBL" id="PSN84443.1"/>
    </source>
</evidence>
<dbReference type="Proteomes" id="UP000240880">
    <property type="component" value="Unassembled WGS sequence"/>
</dbReference>
<evidence type="ECO:0000313" key="15">
    <source>
        <dbReference type="Proteomes" id="UP000240880"/>
    </source>
</evidence>
<evidence type="ECO:0000256" key="1">
    <source>
        <dbReference type="ARBA" id="ARBA00003959"/>
    </source>
</evidence>
<dbReference type="EMBL" id="NEXC01000003">
    <property type="protein sequence ID" value="PSN84443.1"/>
    <property type="molecule type" value="Genomic_DNA"/>
</dbReference>
<evidence type="ECO:0000256" key="4">
    <source>
        <dbReference type="ARBA" id="ARBA00011738"/>
    </source>
</evidence>
<keyword evidence="9" id="KW-0808">Transferase</keyword>
<dbReference type="Pfam" id="PF01994">
    <property type="entry name" value="Trm56"/>
    <property type="match status" value="1"/>
</dbReference>
<sequence length="180" mass="20608">MLRLNHREKRDDRLTTHVCLVARAFLADGVIISNVKAEKLIKKINEVTEKWGNDFWVLDNLDASQIIKEWKENGGVVANLSMYGESIYNILSEIYFLHYIKERPLMVIVGSAKVPNEIYQMADFNVSITNQPHSEAAALAIFLEKLNGSKVYSLNAKTAELKVSPRLKYKGRVEHFEKNK</sequence>
<dbReference type="GO" id="GO:0002128">
    <property type="term" value="P:tRNA nucleoside ribose methylation"/>
    <property type="evidence" value="ECO:0007669"/>
    <property type="project" value="InterPro"/>
</dbReference>
<comment type="function">
    <text evidence="1">Specifically catalyzes the AdoMet-dependent 2'-O-ribose methylation of cytidine at position 56 in tRNAs.</text>
</comment>
<evidence type="ECO:0000256" key="6">
    <source>
        <dbReference type="ARBA" id="ARBA00013709"/>
    </source>
</evidence>
<dbReference type="InterPro" id="IPR002845">
    <property type="entry name" value="tRNA_mtfrase_aTrm56"/>
</dbReference>
<dbReference type="GO" id="GO:0106059">
    <property type="term" value="F:tRNA (cytidine(56)-2'-O)-methyltransferase activity"/>
    <property type="evidence" value="ECO:0007669"/>
    <property type="project" value="UniProtKB-EC"/>
</dbReference>
<proteinExistence type="inferred from homology"/>
<evidence type="ECO:0000256" key="10">
    <source>
        <dbReference type="ARBA" id="ARBA00022691"/>
    </source>
</evidence>
<protein>
    <recommendedName>
        <fullName evidence="6">tRNA (cytidine(56)-2'-O)-methyltransferase</fullName>
        <ecNumber evidence="5">2.1.1.206</ecNumber>
    </recommendedName>
    <alternativeName>
        <fullName evidence="12">tRNA ribose 2'-O-methyltransferase aTrm56</fullName>
    </alternativeName>
</protein>
<keyword evidence="11" id="KW-0819">tRNA processing</keyword>
<evidence type="ECO:0000256" key="13">
    <source>
        <dbReference type="ARBA" id="ARBA00047792"/>
    </source>
</evidence>
<dbReference type="EC" id="2.1.1.206" evidence="5"/>
<evidence type="ECO:0000256" key="8">
    <source>
        <dbReference type="ARBA" id="ARBA00022603"/>
    </source>
</evidence>
<accession>A0A2R6ADQ5</accession>
<evidence type="ECO:0000256" key="2">
    <source>
        <dbReference type="ARBA" id="ARBA00004496"/>
    </source>
</evidence>
<comment type="catalytic activity">
    <reaction evidence="13">
        <text>cytidine(56) in tRNA + S-adenosyl-L-methionine = 2'-O-methylcytidine(56) in tRNA + S-adenosyl-L-homocysteine + H(+)</text>
        <dbReference type="Rhea" id="RHEA:42968"/>
        <dbReference type="Rhea" id="RHEA-COMP:10308"/>
        <dbReference type="Rhea" id="RHEA-COMP:10309"/>
        <dbReference type="ChEBI" id="CHEBI:15378"/>
        <dbReference type="ChEBI" id="CHEBI:57856"/>
        <dbReference type="ChEBI" id="CHEBI:59789"/>
        <dbReference type="ChEBI" id="CHEBI:74495"/>
        <dbReference type="ChEBI" id="CHEBI:82748"/>
        <dbReference type="EC" id="2.1.1.206"/>
    </reaction>
</comment>
<dbReference type="AlphaFoldDB" id="A0A2R6ADQ5"/>
<keyword evidence="8" id="KW-0489">Methyltransferase</keyword>
<evidence type="ECO:0000256" key="9">
    <source>
        <dbReference type="ARBA" id="ARBA00022679"/>
    </source>
</evidence>
<dbReference type="PANTHER" id="PTHR42197:SF1">
    <property type="entry name" value="TRNA (CYTIDINE(56)-2'-O)-METHYLTRANSFERASE"/>
    <property type="match status" value="1"/>
</dbReference>
<comment type="subcellular location">
    <subcellularLocation>
        <location evidence="2">Cytoplasm</location>
    </subcellularLocation>
</comment>
<comment type="subunit">
    <text evidence="4">Homodimer.</text>
</comment>
<dbReference type="GO" id="GO:0005737">
    <property type="term" value="C:cytoplasm"/>
    <property type="evidence" value="ECO:0007669"/>
    <property type="project" value="UniProtKB-SubCell"/>
</dbReference>
<keyword evidence="10" id="KW-0949">S-adenosyl-L-methionine</keyword>
<gene>
    <name evidence="14" type="ORF">B9Q01_00850</name>
</gene>
<dbReference type="InterPro" id="IPR029028">
    <property type="entry name" value="Alpha/beta_knot_MTases"/>
</dbReference>
<dbReference type="SUPFAM" id="SSF75217">
    <property type="entry name" value="alpha/beta knot"/>
    <property type="match status" value="1"/>
</dbReference>
<comment type="similarity">
    <text evidence="3">Belongs to the aTrm56 family.</text>
</comment>
<organism evidence="14 15">
    <name type="scientific">Candidatus Marsarchaeota G1 archaeon OSP_D</name>
    <dbReference type="NCBI Taxonomy" id="1978155"/>
    <lineage>
        <taxon>Archaea</taxon>
        <taxon>Candidatus Marsarchaeota</taxon>
        <taxon>Candidatus Marsarchaeota group 1</taxon>
    </lineage>
</organism>
<evidence type="ECO:0000256" key="7">
    <source>
        <dbReference type="ARBA" id="ARBA00022490"/>
    </source>
</evidence>
<evidence type="ECO:0000256" key="11">
    <source>
        <dbReference type="ARBA" id="ARBA00022694"/>
    </source>
</evidence>